<organism evidence="1">
    <name type="scientific">Providencia stuartii</name>
    <dbReference type="NCBI Taxonomy" id="588"/>
    <lineage>
        <taxon>Bacteria</taxon>
        <taxon>Pseudomonadati</taxon>
        <taxon>Pseudomonadota</taxon>
        <taxon>Gammaproteobacteria</taxon>
        <taxon>Enterobacterales</taxon>
        <taxon>Morganellaceae</taxon>
        <taxon>Providencia</taxon>
    </lineage>
</organism>
<name>A0AAI9MWS5_PROST</name>
<dbReference type="EMBL" id="AAZDVE040000019">
    <property type="protein sequence ID" value="EMP9433455.1"/>
    <property type="molecule type" value="Genomic_DNA"/>
</dbReference>
<dbReference type="GO" id="GO:0004190">
    <property type="term" value="F:aspartic-type endopeptidase activity"/>
    <property type="evidence" value="ECO:0007669"/>
    <property type="project" value="InterPro"/>
</dbReference>
<accession>A0AAI9MWS5</accession>
<dbReference type="AlphaFoldDB" id="A0AAI9MWS5"/>
<dbReference type="CDD" id="cd05483">
    <property type="entry name" value="retropepsin_like_bacteria"/>
    <property type="match status" value="1"/>
</dbReference>
<dbReference type="PROSITE" id="PS51257">
    <property type="entry name" value="PROKAR_LIPOPROTEIN"/>
    <property type="match status" value="1"/>
</dbReference>
<dbReference type="Pfam" id="PF13650">
    <property type="entry name" value="Asp_protease_2"/>
    <property type="match status" value="1"/>
</dbReference>
<comment type="caution">
    <text evidence="1">The sequence shown here is derived from an EMBL/GenBank/DDBJ whole genome shotgun (WGS) entry which is preliminary data.</text>
</comment>
<evidence type="ECO:0000313" key="1">
    <source>
        <dbReference type="EMBL" id="EMP9433455.1"/>
    </source>
</evidence>
<dbReference type="PROSITE" id="PS00141">
    <property type="entry name" value="ASP_PROTEASE"/>
    <property type="match status" value="1"/>
</dbReference>
<gene>
    <name evidence="1" type="ORF">JRA39_002524</name>
</gene>
<dbReference type="SUPFAM" id="SSF50630">
    <property type="entry name" value="Acid proteases"/>
    <property type="match status" value="1"/>
</dbReference>
<keyword evidence="1" id="KW-0645">Protease</keyword>
<protein>
    <submittedName>
        <fullName evidence="1">Clan AA aspartic protease</fullName>
    </submittedName>
</protein>
<proteinExistence type="predicted"/>
<dbReference type="InterPro" id="IPR034122">
    <property type="entry name" value="Retropepsin-like_bacterial"/>
</dbReference>
<dbReference type="Gene3D" id="2.40.70.10">
    <property type="entry name" value="Acid Proteases"/>
    <property type="match status" value="1"/>
</dbReference>
<reference evidence="1" key="1">
    <citation type="submission" date="2024-02" db="EMBL/GenBank/DDBJ databases">
        <authorList>
            <consortium name="Clinical and Environmental Microbiology Branch: Whole genome sequencing antimicrobial resistance pathogens in the healthcare setting"/>
        </authorList>
    </citation>
    <scope>NUCLEOTIDE SEQUENCE</scope>
    <source>
        <strain evidence="1">2020GO-00142</strain>
    </source>
</reference>
<keyword evidence="1" id="KW-0378">Hydrolase</keyword>
<dbReference type="GO" id="GO:0006508">
    <property type="term" value="P:proteolysis"/>
    <property type="evidence" value="ECO:0007669"/>
    <property type="project" value="UniProtKB-KW"/>
</dbReference>
<dbReference type="InterPro" id="IPR001969">
    <property type="entry name" value="Aspartic_peptidase_AS"/>
</dbReference>
<dbReference type="InterPro" id="IPR021109">
    <property type="entry name" value="Peptidase_aspartic_dom_sf"/>
</dbReference>
<sequence>MQNKEPVLVKKSNKIISYLALLMITGCSNTIKNHDPILVNAFQDQYVDYILVPVTINGEKYTFLLDTGSSTSVIDQSLINKLTSNLDAPPAFYQKYFNVVKTVSDNKKMADVNFVNPISFYIGEKYFNGGDFWAANDLSLLSQMVGENISGILGIDIFRRLNWEIDNKNKVLTLYDNPPNINNYEQCITYDDYTLGAPSFNAYFDDKTYVNVKLDTGSKVSYLSSEFLDYLKENKINKMEKIEQFDNAITIDFSGVNNKKEDLYRIQQVQLNDTTLIDQKFAENNNNAYAIGMSALASFDKYLLSPDRMLICYNSHKSPEKELQDIRKINIRMFNNNIEFFYNNEDTLAKYPIQNGDVLMSLNGVSYPTKALVKVQHLINTLPKGQLSLVLRRQGTLIKVDF</sequence>